<proteinExistence type="predicted"/>
<dbReference type="Proteomes" id="UP000813018">
    <property type="component" value="Unassembled WGS sequence"/>
</dbReference>
<name>A0ABS7CW29_9BACT</name>
<accession>A0ABS7CW29</accession>
<reference evidence="1 2" key="1">
    <citation type="journal article" date="2016" name="Int. J. Syst. Evol. Microbiol.">
        <title>Pontibacter aydingkolensis sp. nov., isolated from soil of a salt lake.</title>
        <authorList>
            <person name="Osman G."/>
            <person name="Zhang T."/>
            <person name="Lou K."/>
            <person name="Gao Y."/>
            <person name="Chang W."/>
            <person name="Lin Q."/>
            <person name="Yang H.M."/>
            <person name="Huo X.D."/>
            <person name="Wang N."/>
        </authorList>
    </citation>
    <scope>NUCLEOTIDE SEQUENCE [LARGE SCALE GENOMIC DNA]</scope>
    <source>
        <strain evidence="1 2">KACC 19255</strain>
    </source>
</reference>
<gene>
    <name evidence="1" type="ORF">K0O23_11590</name>
</gene>
<protein>
    <submittedName>
        <fullName evidence="1">Uncharacterized protein</fullName>
    </submittedName>
</protein>
<evidence type="ECO:0000313" key="2">
    <source>
        <dbReference type="Proteomes" id="UP000813018"/>
    </source>
</evidence>
<sequence>MKAQVNRIPMVEKEMIPFFHFTHDDVLENTEARKKRLWDLNRASILGNGYRGKVEITFRTAEGELKRVDTTIWAVDDKYMILKAGCFIPIASVVGVEFF</sequence>
<evidence type="ECO:0000313" key="1">
    <source>
        <dbReference type="EMBL" id="MBW7467712.1"/>
    </source>
</evidence>
<dbReference type="EMBL" id="JAHYXK010000008">
    <property type="protein sequence ID" value="MBW7467712.1"/>
    <property type="molecule type" value="Genomic_DNA"/>
</dbReference>
<dbReference type="RefSeq" id="WP_219877588.1">
    <property type="nucleotide sequence ID" value="NZ_JAHYXK010000008.1"/>
</dbReference>
<keyword evidence="2" id="KW-1185">Reference proteome</keyword>
<organism evidence="1 2">
    <name type="scientific">Pontibacter aydingkolensis</name>
    <dbReference type="NCBI Taxonomy" id="1911536"/>
    <lineage>
        <taxon>Bacteria</taxon>
        <taxon>Pseudomonadati</taxon>
        <taxon>Bacteroidota</taxon>
        <taxon>Cytophagia</taxon>
        <taxon>Cytophagales</taxon>
        <taxon>Hymenobacteraceae</taxon>
        <taxon>Pontibacter</taxon>
    </lineage>
</organism>
<comment type="caution">
    <text evidence="1">The sequence shown here is derived from an EMBL/GenBank/DDBJ whole genome shotgun (WGS) entry which is preliminary data.</text>
</comment>